<reference evidence="5 6" key="1">
    <citation type="submission" date="2021-02" db="EMBL/GenBank/DDBJ databases">
        <authorList>
            <person name="Park J.-S."/>
        </authorList>
    </citation>
    <scope>NUCLEOTIDE SEQUENCE [LARGE SCALE GENOMIC DNA]</scope>
    <source>
        <strain evidence="5 6">188UL20-2</strain>
    </source>
</reference>
<dbReference type="SUPFAM" id="SSF53850">
    <property type="entry name" value="Periplasmic binding protein-like II"/>
    <property type="match status" value="1"/>
</dbReference>
<evidence type="ECO:0000313" key="6">
    <source>
        <dbReference type="Proteomes" id="UP000809621"/>
    </source>
</evidence>
<dbReference type="EMBL" id="JAFEUM010000001">
    <property type="protein sequence ID" value="MBM7035709.1"/>
    <property type="molecule type" value="Genomic_DNA"/>
</dbReference>
<dbReference type="Pfam" id="PF13531">
    <property type="entry name" value="SBP_bac_11"/>
    <property type="match status" value="1"/>
</dbReference>
<evidence type="ECO:0000256" key="3">
    <source>
        <dbReference type="ARBA" id="ARBA00022729"/>
    </source>
</evidence>
<dbReference type="NCBIfam" id="TIGR01256">
    <property type="entry name" value="modA"/>
    <property type="match status" value="1"/>
</dbReference>
<evidence type="ECO:0000256" key="4">
    <source>
        <dbReference type="SAM" id="SignalP"/>
    </source>
</evidence>
<keyword evidence="2" id="KW-0479">Metal-binding</keyword>
<dbReference type="Proteomes" id="UP000809621">
    <property type="component" value="Unassembled WGS sequence"/>
</dbReference>
<gene>
    <name evidence="5" type="primary">modA</name>
    <name evidence="5" type="ORF">JQC93_04745</name>
</gene>
<evidence type="ECO:0000256" key="2">
    <source>
        <dbReference type="ARBA" id="ARBA00022723"/>
    </source>
</evidence>
<comment type="caution">
    <text evidence="5">The sequence shown here is derived from an EMBL/GenBank/DDBJ whole genome shotgun (WGS) entry which is preliminary data.</text>
</comment>
<dbReference type="PANTHER" id="PTHR30632:SF17">
    <property type="entry name" value="MOLYBDATE-BINDING PROTEIN MODA"/>
    <property type="match status" value="1"/>
</dbReference>
<protein>
    <submittedName>
        <fullName evidence="5">Molybdate ABC transporter substrate-binding protein</fullName>
    </submittedName>
</protein>
<dbReference type="RefSeq" id="WP_205157289.1">
    <property type="nucleotide sequence ID" value="NZ_JAFEUM010000001.1"/>
</dbReference>
<comment type="similarity">
    <text evidence="1">Belongs to the bacterial solute-binding protein ModA family.</text>
</comment>
<proteinExistence type="inferred from homology"/>
<evidence type="ECO:0000313" key="5">
    <source>
        <dbReference type="EMBL" id="MBM7035709.1"/>
    </source>
</evidence>
<sequence length="254" mass="27865">MNAVVFVALLFSSVTYATSDEQPITLFAASSLTVLLPEVIDQFEQEHQAKVRVVYAGSGQLARQIQYGARADLFISANKEWSDAVLSDSRLVSELAGNFVSNHMVVVRSNKVPPSERDFAPRELSWWQQELSGQRLAIGEPSSVPVGMYAKQSLAWYGLWDSISSQLAPTNSTRNALALVERGQTPIGIVYASDATNSDAVTILGRLDAKSHSTITYPMILLGSHDDNSSITKLVEYFLSATVQQQFKQQGFES</sequence>
<dbReference type="Gene3D" id="3.40.190.10">
    <property type="entry name" value="Periplasmic binding protein-like II"/>
    <property type="match status" value="2"/>
</dbReference>
<accession>A0ABS2HF62</accession>
<evidence type="ECO:0000256" key="1">
    <source>
        <dbReference type="ARBA" id="ARBA00009175"/>
    </source>
</evidence>
<organism evidence="5 6">
    <name type="scientific">Vibrio ulleungensis</name>
    <dbReference type="NCBI Taxonomy" id="2807619"/>
    <lineage>
        <taxon>Bacteria</taxon>
        <taxon>Pseudomonadati</taxon>
        <taxon>Pseudomonadota</taxon>
        <taxon>Gammaproteobacteria</taxon>
        <taxon>Vibrionales</taxon>
        <taxon>Vibrionaceae</taxon>
        <taxon>Vibrio</taxon>
    </lineage>
</organism>
<dbReference type="PIRSF" id="PIRSF004846">
    <property type="entry name" value="ModA"/>
    <property type="match status" value="1"/>
</dbReference>
<name>A0ABS2HF62_9VIBR</name>
<dbReference type="InterPro" id="IPR005950">
    <property type="entry name" value="ModA"/>
</dbReference>
<dbReference type="PANTHER" id="PTHR30632">
    <property type="entry name" value="MOLYBDATE-BINDING PERIPLASMIC PROTEIN"/>
    <property type="match status" value="1"/>
</dbReference>
<keyword evidence="3 4" id="KW-0732">Signal</keyword>
<feature type="signal peptide" evidence="4">
    <location>
        <begin position="1"/>
        <end position="17"/>
    </location>
</feature>
<dbReference type="InterPro" id="IPR050682">
    <property type="entry name" value="ModA/WtpA"/>
</dbReference>
<feature type="chain" id="PRO_5046896878" evidence="4">
    <location>
        <begin position="18"/>
        <end position="254"/>
    </location>
</feature>
<keyword evidence="6" id="KW-1185">Reference proteome</keyword>